<organism evidence="1 2">
    <name type="scientific">Bifidobacterium animalis subsp. animalis MCC 0483</name>
    <dbReference type="NCBI Taxonomy" id="1365955"/>
    <lineage>
        <taxon>Bacteria</taxon>
        <taxon>Bacillati</taxon>
        <taxon>Actinomycetota</taxon>
        <taxon>Actinomycetes</taxon>
        <taxon>Bifidobacteriales</taxon>
        <taxon>Bifidobacteriaceae</taxon>
        <taxon>Bifidobacterium</taxon>
    </lineage>
</organism>
<dbReference type="AlphaFoldDB" id="A0AB34TAC4"/>
<evidence type="ECO:0000313" key="2">
    <source>
        <dbReference type="Proteomes" id="UP000037239"/>
    </source>
</evidence>
<evidence type="ECO:0000313" key="1">
    <source>
        <dbReference type="EMBL" id="KOA51041.1"/>
    </source>
</evidence>
<dbReference type="EMBL" id="AWFK01000004">
    <property type="protein sequence ID" value="KOA51041.1"/>
    <property type="molecule type" value="Genomic_DNA"/>
</dbReference>
<proteinExistence type="predicted"/>
<protein>
    <submittedName>
        <fullName evidence="1">Uncharacterized protein</fullName>
    </submittedName>
</protein>
<accession>A0AB34TAC4</accession>
<gene>
    <name evidence="1" type="ORF">BAAM0483_01900</name>
</gene>
<sequence>MAEYSESSGYAEYEYLGTANGTSFAERHPYLLWQIIG</sequence>
<dbReference type="Proteomes" id="UP000037239">
    <property type="component" value="Unassembled WGS sequence"/>
</dbReference>
<name>A0AB34TAC4_9BIFI</name>
<comment type="caution">
    <text evidence="1">The sequence shown here is derived from an EMBL/GenBank/DDBJ whole genome shotgun (WGS) entry which is preliminary data.</text>
</comment>
<reference evidence="1 2" key="1">
    <citation type="journal article" date="2015" name="Int J Genomics">
        <title>Comparative Genomics Revealed Genetic Diversity and Species/Strain-Level Differences in Carbohydrate Metabolism of Three Probiotic Bifidobacterial Species.</title>
        <authorList>
            <person name="Odamaki T."/>
            <person name="Horigome A."/>
            <person name="Sugahara H."/>
            <person name="Hashikura N."/>
            <person name="Minami J."/>
            <person name="Xiao J.Z."/>
            <person name="Abe F."/>
        </authorList>
    </citation>
    <scope>NUCLEOTIDE SEQUENCE [LARGE SCALE GENOMIC DNA]</scope>
    <source>
        <strain evidence="1 2">MCC 0483</strain>
    </source>
</reference>